<proteinExistence type="predicted"/>
<feature type="non-terminal residue" evidence="1">
    <location>
        <position position="1"/>
    </location>
</feature>
<sequence>RAIPLYEQNLADRERVLGADHPSTLASRNNLAYAYGAVGDLGRAIPLYERTLAD</sequence>
<evidence type="ECO:0000313" key="1">
    <source>
        <dbReference type="EMBL" id="RRD22246.1"/>
    </source>
</evidence>
<organism evidence="1 2">
    <name type="scientific">Actinomyces bowdenii</name>
    <dbReference type="NCBI Taxonomy" id="131109"/>
    <lineage>
        <taxon>Bacteria</taxon>
        <taxon>Bacillati</taxon>
        <taxon>Actinomycetota</taxon>
        <taxon>Actinomycetes</taxon>
        <taxon>Actinomycetales</taxon>
        <taxon>Actinomycetaceae</taxon>
        <taxon>Actinomyces</taxon>
    </lineage>
</organism>
<dbReference type="InterPro" id="IPR011990">
    <property type="entry name" value="TPR-like_helical_dom_sf"/>
</dbReference>
<dbReference type="OrthoDB" id="594504at2"/>
<name>A0A3P1UMA2_9ACTO</name>
<dbReference type="Proteomes" id="UP000271272">
    <property type="component" value="Unassembled WGS sequence"/>
</dbReference>
<reference evidence="1 2" key="1">
    <citation type="submission" date="2018-11" db="EMBL/GenBank/DDBJ databases">
        <title>Genomes From Bacteria Associated with the Canine Oral Cavity: a Test Case for Automated Genome-Based Taxonomic Assignment.</title>
        <authorList>
            <person name="Coil D.A."/>
            <person name="Jospin G."/>
            <person name="Darling A.E."/>
            <person name="Wallis C."/>
            <person name="Davis I.J."/>
            <person name="Harris S."/>
            <person name="Eisen J.A."/>
            <person name="Holcombe L.J."/>
            <person name="O'Flynn C."/>
        </authorList>
    </citation>
    <scope>NUCLEOTIDE SEQUENCE [LARGE SCALE GENOMIC DNA]</scope>
    <source>
        <strain evidence="1 2">OH5050</strain>
    </source>
</reference>
<gene>
    <name evidence="1" type="ORF">EII10_12705</name>
</gene>
<dbReference type="Gene3D" id="1.25.40.10">
    <property type="entry name" value="Tetratricopeptide repeat domain"/>
    <property type="match status" value="1"/>
</dbReference>
<protein>
    <submittedName>
        <fullName evidence="1">Tetratricopeptide repeat protein</fullName>
    </submittedName>
</protein>
<accession>A0A3P1UMA2</accession>
<keyword evidence="2" id="KW-1185">Reference proteome</keyword>
<comment type="caution">
    <text evidence="1">The sequence shown here is derived from an EMBL/GenBank/DDBJ whole genome shotgun (WGS) entry which is preliminary data.</text>
</comment>
<dbReference type="SUPFAM" id="SSF48452">
    <property type="entry name" value="TPR-like"/>
    <property type="match status" value="1"/>
</dbReference>
<dbReference type="EMBL" id="RQZC01000043">
    <property type="protein sequence ID" value="RRD22246.1"/>
    <property type="molecule type" value="Genomic_DNA"/>
</dbReference>
<dbReference type="Pfam" id="PF13424">
    <property type="entry name" value="TPR_12"/>
    <property type="match status" value="1"/>
</dbReference>
<dbReference type="AlphaFoldDB" id="A0A3P1UMA2"/>
<evidence type="ECO:0000313" key="2">
    <source>
        <dbReference type="Proteomes" id="UP000271272"/>
    </source>
</evidence>